<comment type="caution">
    <text evidence="3">The sequence shown here is derived from an EMBL/GenBank/DDBJ whole genome shotgun (WGS) entry which is preliminary data.</text>
</comment>
<reference evidence="3" key="1">
    <citation type="submission" date="2023-03" db="EMBL/GenBank/DDBJ databases">
        <title>Actinoallomurus iriomotensis NBRC 103684.</title>
        <authorList>
            <person name="Ichikawa N."/>
            <person name="Sato H."/>
            <person name="Tonouchi N."/>
        </authorList>
    </citation>
    <scope>NUCLEOTIDE SEQUENCE</scope>
    <source>
        <strain evidence="3">NBRC 103684</strain>
    </source>
</reference>
<keyword evidence="4" id="KW-1185">Reference proteome</keyword>
<feature type="transmembrane region" description="Helical" evidence="2">
    <location>
        <begin position="55"/>
        <end position="79"/>
    </location>
</feature>
<dbReference type="Proteomes" id="UP001165074">
    <property type="component" value="Unassembled WGS sequence"/>
</dbReference>
<keyword evidence="2" id="KW-0472">Membrane</keyword>
<evidence type="ECO:0000256" key="2">
    <source>
        <dbReference type="SAM" id="Phobius"/>
    </source>
</evidence>
<sequence>MATPGPFVVSGPVRRRARGGARPTTEVDFALSMGPRAAPSVSSMNSKSSRNRRPLAVFVALSGLGLLGGLASPAGAFAAHTVGRHADVVHQRPVGVVTR</sequence>
<evidence type="ECO:0000313" key="4">
    <source>
        <dbReference type="Proteomes" id="UP001165074"/>
    </source>
</evidence>
<evidence type="ECO:0000256" key="1">
    <source>
        <dbReference type="SAM" id="MobiDB-lite"/>
    </source>
</evidence>
<proteinExistence type="predicted"/>
<evidence type="ECO:0000313" key="3">
    <source>
        <dbReference type="EMBL" id="GLY92381.1"/>
    </source>
</evidence>
<dbReference type="EMBL" id="BSTK01000028">
    <property type="protein sequence ID" value="GLY92381.1"/>
    <property type="molecule type" value="Genomic_DNA"/>
</dbReference>
<keyword evidence="2" id="KW-0812">Transmembrane</keyword>
<protein>
    <submittedName>
        <fullName evidence="3">Uncharacterized protein</fullName>
    </submittedName>
</protein>
<organism evidence="3 4">
    <name type="scientific">Actinoallomurus iriomotensis</name>
    <dbReference type="NCBI Taxonomy" id="478107"/>
    <lineage>
        <taxon>Bacteria</taxon>
        <taxon>Bacillati</taxon>
        <taxon>Actinomycetota</taxon>
        <taxon>Actinomycetes</taxon>
        <taxon>Streptosporangiales</taxon>
        <taxon>Thermomonosporaceae</taxon>
        <taxon>Actinoallomurus</taxon>
    </lineage>
</organism>
<name>A0A9W6SCK5_9ACTN</name>
<gene>
    <name evidence="3" type="ORF">Airi02_103090</name>
</gene>
<keyword evidence="2" id="KW-1133">Transmembrane helix</keyword>
<accession>A0A9W6SCK5</accession>
<dbReference type="AlphaFoldDB" id="A0A9W6SCK5"/>
<feature type="region of interest" description="Disordered" evidence="1">
    <location>
        <begin position="1"/>
        <end position="24"/>
    </location>
</feature>